<dbReference type="RefSeq" id="WP_076587360.1">
    <property type="nucleotide sequence ID" value="NZ_FTLW01000004.1"/>
</dbReference>
<evidence type="ECO:0000256" key="3">
    <source>
        <dbReference type="SAM" id="SignalP"/>
    </source>
</evidence>
<feature type="signal peptide" evidence="3">
    <location>
        <begin position="1"/>
        <end position="23"/>
    </location>
</feature>
<dbReference type="InterPro" id="IPR000189">
    <property type="entry name" value="Transglyc_AS"/>
</dbReference>
<dbReference type="InterPro" id="IPR023346">
    <property type="entry name" value="Lysozyme-like_dom_sf"/>
</dbReference>
<dbReference type="GO" id="GO:0016020">
    <property type="term" value="C:membrane"/>
    <property type="evidence" value="ECO:0007669"/>
    <property type="project" value="InterPro"/>
</dbReference>
<dbReference type="AlphaFoldDB" id="A0A1N6VEN6"/>
<dbReference type="PROSITE" id="PS51782">
    <property type="entry name" value="LYSM"/>
    <property type="match status" value="1"/>
</dbReference>
<dbReference type="InterPro" id="IPR018392">
    <property type="entry name" value="LysM"/>
</dbReference>
<comment type="similarity">
    <text evidence="1">Belongs to the transglycosylase Slt family.</text>
</comment>
<accession>A0A1N6VEN6</accession>
<dbReference type="EMBL" id="FTLW01000004">
    <property type="protein sequence ID" value="SIQ76199.1"/>
    <property type="molecule type" value="Genomic_DNA"/>
</dbReference>
<dbReference type="GO" id="GO:0000270">
    <property type="term" value="P:peptidoglycan metabolic process"/>
    <property type="evidence" value="ECO:0007669"/>
    <property type="project" value="InterPro"/>
</dbReference>
<dbReference type="GO" id="GO:0008933">
    <property type="term" value="F:peptidoglycan lytic transglycosylase activity"/>
    <property type="evidence" value="ECO:0007669"/>
    <property type="project" value="InterPro"/>
</dbReference>
<feature type="domain" description="LysM" evidence="4">
    <location>
        <begin position="333"/>
        <end position="377"/>
    </location>
</feature>
<dbReference type="STRING" id="1604334.SAMN05421546_1758"/>
<evidence type="ECO:0000256" key="1">
    <source>
        <dbReference type="ARBA" id="ARBA00007734"/>
    </source>
</evidence>
<sequence length="382" mass="41257">MRLSSTIAALGLAMACASLPAFAADAGKSTMAGHNPSIVTRSGLDIHKRFRANLAEPECSNASARWRAHYAAMPKRMTKDDDELLALFGYVVDEFIKAGLPTEYALVPVIESRYNPSARSSAGPAGMWQFIGLTARNQGITMRSGYDGRYSVVESTRAAVRYFKILHSMFGGNWRVAIMGYNAGEYRVIGAIKRSGMSQRKADADKIQGVPALTRAYVEKLHAISCLIEQADDRKQWMESLDRPVPILTAEVVEEGAGSLDDWARARQLDPALLKRLNPALARGPIKNGKQAPKLLAPMRGAAGTSAVTSAPSEPLSSPQTQASAPDTPTTNGSYIVAKGDSWWAIAKRHGLSVNELLRRNSLDKASALRPGMVLKLDAPAH</sequence>
<dbReference type="SUPFAM" id="SSF53955">
    <property type="entry name" value="Lysozyme-like"/>
    <property type="match status" value="1"/>
</dbReference>
<gene>
    <name evidence="5" type="ORF">SAMN05421546_1758</name>
</gene>
<dbReference type="Gene3D" id="1.10.530.10">
    <property type="match status" value="1"/>
</dbReference>
<keyword evidence="3" id="KW-0732">Signal</keyword>
<name>A0A1N6VEN6_9GAMM</name>
<dbReference type="Gene3D" id="3.10.350.10">
    <property type="entry name" value="LysM domain"/>
    <property type="match status" value="1"/>
</dbReference>
<dbReference type="Pfam" id="PF01476">
    <property type="entry name" value="LysM"/>
    <property type="match status" value="1"/>
</dbReference>
<dbReference type="PROSITE" id="PS51257">
    <property type="entry name" value="PROKAR_LIPOPROTEIN"/>
    <property type="match status" value="1"/>
</dbReference>
<dbReference type="SMART" id="SM00257">
    <property type="entry name" value="LysM"/>
    <property type="match status" value="1"/>
</dbReference>
<reference evidence="6" key="1">
    <citation type="submission" date="2017-01" db="EMBL/GenBank/DDBJ databases">
        <authorList>
            <person name="Varghese N."/>
            <person name="Submissions S."/>
        </authorList>
    </citation>
    <scope>NUCLEOTIDE SEQUENCE [LARGE SCALE GENOMIC DNA]</scope>
    <source>
        <strain evidence="6">UM1</strain>
    </source>
</reference>
<dbReference type="InterPro" id="IPR036779">
    <property type="entry name" value="LysM_dom_sf"/>
</dbReference>
<proteinExistence type="inferred from homology"/>
<evidence type="ECO:0000256" key="2">
    <source>
        <dbReference type="SAM" id="MobiDB-lite"/>
    </source>
</evidence>
<keyword evidence="6" id="KW-1185">Reference proteome</keyword>
<dbReference type="OrthoDB" id="9815002at2"/>
<protein>
    <submittedName>
        <fullName evidence="5">Membrane-bound lytic murein transglycosylase D</fullName>
    </submittedName>
</protein>
<evidence type="ECO:0000259" key="4">
    <source>
        <dbReference type="PROSITE" id="PS51782"/>
    </source>
</evidence>
<dbReference type="CDD" id="cd00118">
    <property type="entry name" value="LysM"/>
    <property type="match status" value="1"/>
</dbReference>
<evidence type="ECO:0000313" key="5">
    <source>
        <dbReference type="EMBL" id="SIQ76199.1"/>
    </source>
</evidence>
<dbReference type="Proteomes" id="UP000241788">
    <property type="component" value="Unassembled WGS sequence"/>
</dbReference>
<dbReference type="Pfam" id="PF01464">
    <property type="entry name" value="SLT"/>
    <property type="match status" value="1"/>
</dbReference>
<feature type="compositionally biased region" description="Polar residues" evidence="2">
    <location>
        <begin position="306"/>
        <end position="332"/>
    </location>
</feature>
<dbReference type="PROSITE" id="PS00922">
    <property type="entry name" value="TRANSGLYCOSYLASE"/>
    <property type="match status" value="1"/>
</dbReference>
<feature type="region of interest" description="Disordered" evidence="2">
    <location>
        <begin position="301"/>
        <end position="332"/>
    </location>
</feature>
<dbReference type="CDD" id="cd16894">
    <property type="entry name" value="MltD-like"/>
    <property type="match status" value="1"/>
</dbReference>
<feature type="chain" id="PRO_5012342508" evidence="3">
    <location>
        <begin position="24"/>
        <end position="382"/>
    </location>
</feature>
<dbReference type="InterPro" id="IPR008258">
    <property type="entry name" value="Transglycosylase_SLT_dom_1"/>
</dbReference>
<dbReference type="SUPFAM" id="SSF54106">
    <property type="entry name" value="LysM domain"/>
    <property type="match status" value="1"/>
</dbReference>
<evidence type="ECO:0000313" key="6">
    <source>
        <dbReference type="Proteomes" id="UP000241788"/>
    </source>
</evidence>
<organism evidence="5 6">
    <name type="scientific">Solilutibacter tolerans</name>
    <dbReference type="NCBI Taxonomy" id="1604334"/>
    <lineage>
        <taxon>Bacteria</taxon>
        <taxon>Pseudomonadati</taxon>
        <taxon>Pseudomonadota</taxon>
        <taxon>Gammaproteobacteria</taxon>
        <taxon>Lysobacterales</taxon>
        <taxon>Lysobacteraceae</taxon>
        <taxon>Solilutibacter</taxon>
    </lineage>
</organism>